<proteinExistence type="predicted"/>
<dbReference type="SUPFAM" id="SSF48452">
    <property type="entry name" value="TPR-like"/>
    <property type="match status" value="1"/>
</dbReference>
<keyword evidence="1" id="KW-0802">TPR repeat</keyword>
<gene>
    <name evidence="4" type="ORF">HPT30_08660</name>
</gene>
<dbReference type="Gene3D" id="3.40.50.620">
    <property type="entry name" value="HUPs"/>
    <property type="match status" value="1"/>
</dbReference>
<dbReference type="Pfam" id="PF02698">
    <property type="entry name" value="DUF218"/>
    <property type="match status" value="1"/>
</dbReference>
<evidence type="ECO:0000256" key="1">
    <source>
        <dbReference type="PROSITE-ProRule" id="PRU00339"/>
    </source>
</evidence>
<comment type="caution">
    <text evidence="4">The sequence shown here is derived from an EMBL/GenBank/DDBJ whole genome shotgun (WGS) entry which is preliminary data.</text>
</comment>
<dbReference type="GO" id="GO:0000270">
    <property type="term" value="P:peptidoglycan metabolic process"/>
    <property type="evidence" value="ECO:0007669"/>
    <property type="project" value="TreeGrafter"/>
</dbReference>
<keyword evidence="5" id="KW-1185">Reference proteome</keyword>
<dbReference type="InterPro" id="IPR011990">
    <property type="entry name" value="TPR-like_helical_dom_sf"/>
</dbReference>
<organism evidence="4 5">
    <name type="scientific">Paenibacillus agri</name>
    <dbReference type="NCBI Taxonomy" id="2744309"/>
    <lineage>
        <taxon>Bacteria</taxon>
        <taxon>Bacillati</taxon>
        <taxon>Bacillota</taxon>
        <taxon>Bacilli</taxon>
        <taxon>Bacillales</taxon>
        <taxon>Paenibacillaceae</taxon>
        <taxon>Paenibacillus</taxon>
    </lineage>
</organism>
<dbReference type="Proteomes" id="UP000564806">
    <property type="component" value="Unassembled WGS sequence"/>
</dbReference>
<evidence type="ECO:0000313" key="4">
    <source>
        <dbReference type="EMBL" id="NUU60413.1"/>
    </source>
</evidence>
<dbReference type="InterPro" id="IPR003848">
    <property type="entry name" value="DUF218"/>
</dbReference>
<dbReference type="GO" id="GO:0043164">
    <property type="term" value="P:Gram-negative-bacterium-type cell wall biogenesis"/>
    <property type="evidence" value="ECO:0007669"/>
    <property type="project" value="TreeGrafter"/>
</dbReference>
<dbReference type="AlphaFoldDB" id="A0A850EGF7"/>
<dbReference type="InterPro" id="IPR051599">
    <property type="entry name" value="Cell_Envelope_Assoc"/>
</dbReference>
<dbReference type="GO" id="GO:0005886">
    <property type="term" value="C:plasma membrane"/>
    <property type="evidence" value="ECO:0007669"/>
    <property type="project" value="TreeGrafter"/>
</dbReference>
<dbReference type="EMBL" id="JABWCS010000201">
    <property type="protein sequence ID" value="NUU60413.1"/>
    <property type="molecule type" value="Genomic_DNA"/>
</dbReference>
<keyword evidence="2" id="KW-0732">Signal</keyword>
<protein>
    <submittedName>
        <fullName evidence="4">YdcF family protein</fullName>
    </submittedName>
</protein>
<evidence type="ECO:0000313" key="5">
    <source>
        <dbReference type="Proteomes" id="UP000564806"/>
    </source>
</evidence>
<feature type="domain" description="DUF218" evidence="3">
    <location>
        <begin position="207"/>
        <end position="323"/>
    </location>
</feature>
<dbReference type="CDD" id="cd06259">
    <property type="entry name" value="YdcF-like"/>
    <property type="match status" value="1"/>
</dbReference>
<accession>A0A850EGF7</accession>
<dbReference type="RefSeq" id="WP_175371005.1">
    <property type="nucleotide sequence ID" value="NZ_JABWCS010000201.1"/>
</dbReference>
<feature type="signal peptide" evidence="2">
    <location>
        <begin position="1"/>
        <end position="22"/>
    </location>
</feature>
<name>A0A850EGF7_9BACL</name>
<feature type="repeat" description="TPR" evidence="1">
    <location>
        <begin position="107"/>
        <end position="140"/>
    </location>
</feature>
<evidence type="ECO:0000259" key="3">
    <source>
        <dbReference type="Pfam" id="PF02698"/>
    </source>
</evidence>
<evidence type="ECO:0000256" key="2">
    <source>
        <dbReference type="SAM" id="SignalP"/>
    </source>
</evidence>
<dbReference type="InterPro" id="IPR019734">
    <property type="entry name" value="TPR_rpt"/>
</dbReference>
<dbReference type="InterPro" id="IPR014729">
    <property type="entry name" value="Rossmann-like_a/b/a_fold"/>
</dbReference>
<reference evidence="4" key="1">
    <citation type="submission" date="2020-06" db="EMBL/GenBank/DDBJ databases">
        <title>Paenibacillus sp. nov., isolated from soil.</title>
        <authorList>
            <person name="Seo Y.L."/>
        </authorList>
    </citation>
    <scope>NUCLEOTIDE SEQUENCE [LARGE SCALE GENOMIC DNA]</scope>
    <source>
        <strain evidence="4">JW14</strain>
    </source>
</reference>
<feature type="chain" id="PRO_5039696547" evidence="2">
    <location>
        <begin position="23"/>
        <end position="381"/>
    </location>
</feature>
<sequence length="381" mass="42580">MKNTKKKLALALAITMSTVTFATAYVTMAPPVRAAEVETSNAKPIRNDEPTYERINQYKDLAMYYYWHGGDIKQSEKDIFKGITLKGKYDVVENAFKEATLLDPFDLDLKFSLASTLIIEKKVPEALHTYRQILNLDPSNFNANLLNGVYSKASGDEATYKASIAKLKLINAQKTNQYLQKIERTEKVFNEKLSTTPPANVQSKNHAIVILGYALADDGTMQPTLIERLKTGLAVVNKYPNSKIIVTGGVPKQGVTESDAMSQWLIAQGVNPNRIILENKSTDTVENGLFSTAILEREGLKDVTIVTSASHIRRALAVFKEADSFYSKMNGKAASRNFTNAVYLDYKSLEEAQKVTNDEKLVIYRDLLRTSGIWQYPGLQR</sequence>
<dbReference type="PANTHER" id="PTHR30336:SF4">
    <property type="entry name" value="ENVELOPE BIOGENESIS FACTOR ELYC"/>
    <property type="match status" value="1"/>
</dbReference>
<dbReference type="Gene3D" id="1.25.40.10">
    <property type="entry name" value="Tetratricopeptide repeat domain"/>
    <property type="match status" value="1"/>
</dbReference>
<dbReference type="PANTHER" id="PTHR30336">
    <property type="entry name" value="INNER MEMBRANE PROTEIN, PROBABLE PERMEASE"/>
    <property type="match status" value="1"/>
</dbReference>
<dbReference type="PROSITE" id="PS50005">
    <property type="entry name" value="TPR"/>
    <property type="match status" value="1"/>
</dbReference>